<evidence type="ECO:0000313" key="1">
    <source>
        <dbReference type="EMBL" id="GBP41246.1"/>
    </source>
</evidence>
<comment type="caution">
    <text evidence="1">The sequence shown here is derived from an EMBL/GenBank/DDBJ whole genome shotgun (WGS) entry which is preliminary data.</text>
</comment>
<name>A0A4C1VQ53_EUMVA</name>
<dbReference type="EMBL" id="BGZK01000395">
    <property type="protein sequence ID" value="GBP41246.1"/>
    <property type="molecule type" value="Genomic_DNA"/>
</dbReference>
<sequence length="102" mass="11519">MSSQCPGAETQIAHSRRRVGFRKLLFTRRTTSFHRRPVKLEVPQEAISSGREAIDVAGLQPSNKSYGFVLSAMFLVTMAFIHRPCDDNTLTHYSDENTTECD</sequence>
<gene>
    <name evidence="1" type="ORF">EVAR_30684_1</name>
</gene>
<reference evidence="1 2" key="1">
    <citation type="journal article" date="2019" name="Commun. Biol.">
        <title>The bagworm genome reveals a unique fibroin gene that provides high tensile strength.</title>
        <authorList>
            <person name="Kono N."/>
            <person name="Nakamura H."/>
            <person name="Ohtoshi R."/>
            <person name="Tomita M."/>
            <person name="Numata K."/>
            <person name="Arakawa K."/>
        </authorList>
    </citation>
    <scope>NUCLEOTIDE SEQUENCE [LARGE SCALE GENOMIC DNA]</scope>
</reference>
<protein>
    <submittedName>
        <fullName evidence="1">Uncharacterized protein</fullName>
    </submittedName>
</protein>
<organism evidence="1 2">
    <name type="scientific">Eumeta variegata</name>
    <name type="common">Bagworm moth</name>
    <name type="synonym">Eumeta japonica</name>
    <dbReference type="NCBI Taxonomy" id="151549"/>
    <lineage>
        <taxon>Eukaryota</taxon>
        <taxon>Metazoa</taxon>
        <taxon>Ecdysozoa</taxon>
        <taxon>Arthropoda</taxon>
        <taxon>Hexapoda</taxon>
        <taxon>Insecta</taxon>
        <taxon>Pterygota</taxon>
        <taxon>Neoptera</taxon>
        <taxon>Endopterygota</taxon>
        <taxon>Lepidoptera</taxon>
        <taxon>Glossata</taxon>
        <taxon>Ditrysia</taxon>
        <taxon>Tineoidea</taxon>
        <taxon>Psychidae</taxon>
        <taxon>Oiketicinae</taxon>
        <taxon>Eumeta</taxon>
    </lineage>
</organism>
<keyword evidence="2" id="KW-1185">Reference proteome</keyword>
<accession>A0A4C1VQ53</accession>
<evidence type="ECO:0000313" key="2">
    <source>
        <dbReference type="Proteomes" id="UP000299102"/>
    </source>
</evidence>
<dbReference type="AlphaFoldDB" id="A0A4C1VQ53"/>
<dbReference type="Proteomes" id="UP000299102">
    <property type="component" value="Unassembled WGS sequence"/>
</dbReference>
<proteinExistence type="predicted"/>